<proteinExistence type="predicted"/>
<keyword evidence="2" id="KW-1185">Reference proteome</keyword>
<gene>
    <name evidence="1" type="ORF">BdWA1_001995</name>
</gene>
<comment type="caution">
    <text evidence="1">The sequence shown here is derived from an EMBL/GenBank/DDBJ whole genome shotgun (WGS) entry which is preliminary data.</text>
</comment>
<accession>A0AAD9PLH6</accession>
<dbReference type="AlphaFoldDB" id="A0AAD9PLH6"/>
<protein>
    <submittedName>
        <fullName evidence="1">EME1-EME2</fullName>
    </submittedName>
</protein>
<dbReference type="GeneID" id="94336293"/>
<dbReference type="EMBL" id="JALLKP010000002">
    <property type="protein sequence ID" value="KAK2196746.1"/>
    <property type="molecule type" value="Genomic_DNA"/>
</dbReference>
<name>A0AAD9PLH6_9APIC</name>
<sequence length="346" mass="38805">MGASDYAQPLIPCTGIWLQPTTKSYREISEEIQRQMELLGIPVTIYSDNYDELLSDDVYEFITKFDNAYLIASNFKYTTHLEKALRSKSKDLTFLGPAACTSPASSNSDLVELSDLSDPCDTSNEDQFYYPALGLIIATREDVQNSSFGLMQQNIISTVDSFKTILPEMKLILVLNGIRDYAMHASEKGQENLHFNVGQLDELACRLLIEYRMDTMEVEDNVDMAKSIVKICQSIQACSHRTSPEEFREKPQAYNDIMSSRQTKLWITQLLQIPDVGKDVAKAIALLYPTPGAVIKAVEKSPEGFIDSIKNITISSRKVSISVARRIAKLYSAHVKPGEKVYEGAR</sequence>
<evidence type="ECO:0000313" key="1">
    <source>
        <dbReference type="EMBL" id="KAK2196746.1"/>
    </source>
</evidence>
<dbReference type="RefSeq" id="XP_067803588.1">
    <property type="nucleotide sequence ID" value="XM_067947024.1"/>
</dbReference>
<dbReference type="Proteomes" id="UP001214638">
    <property type="component" value="Unassembled WGS sequence"/>
</dbReference>
<reference evidence="1" key="1">
    <citation type="journal article" date="2023" name="Nat. Microbiol.">
        <title>Babesia duncani multi-omics identifies virulence factors and drug targets.</title>
        <authorList>
            <person name="Singh P."/>
            <person name="Lonardi S."/>
            <person name="Liang Q."/>
            <person name="Vydyam P."/>
            <person name="Khabirova E."/>
            <person name="Fang T."/>
            <person name="Gihaz S."/>
            <person name="Thekkiniath J."/>
            <person name="Munshi M."/>
            <person name="Abel S."/>
            <person name="Ciampossin L."/>
            <person name="Batugedara G."/>
            <person name="Gupta M."/>
            <person name="Lu X.M."/>
            <person name="Lenz T."/>
            <person name="Chakravarty S."/>
            <person name="Cornillot E."/>
            <person name="Hu Y."/>
            <person name="Ma W."/>
            <person name="Gonzalez L.M."/>
            <person name="Sanchez S."/>
            <person name="Estrada K."/>
            <person name="Sanchez-Flores A."/>
            <person name="Montero E."/>
            <person name="Harb O.S."/>
            <person name="Le Roch K.G."/>
            <person name="Mamoun C.B."/>
        </authorList>
    </citation>
    <scope>NUCLEOTIDE SEQUENCE</scope>
    <source>
        <strain evidence="1">WA1</strain>
    </source>
</reference>
<dbReference type="KEGG" id="bdw:94336293"/>
<dbReference type="Gene3D" id="1.10.150.670">
    <property type="entry name" value="Crossover junction endonuclease EME1, DNA-binding domain"/>
    <property type="match status" value="1"/>
</dbReference>
<evidence type="ECO:0000313" key="2">
    <source>
        <dbReference type="Proteomes" id="UP001214638"/>
    </source>
</evidence>
<organism evidence="1 2">
    <name type="scientific">Babesia duncani</name>
    <dbReference type="NCBI Taxonomy" id="323732"/>
    <lineage>
        <taxon>Eukaryota</taxon>
        <taxon>Sar</taxon>
        <taxon>Alveolata</taxon>
        <taxon>Apicomplexa</taxon>
        <taxon>Aconoidasida</taxon>
        <taxon>Piroplasmida</taxon>
        <taxon>Babesiidae</taxon>
        <taxon>Babesia</taxon>
    </lineage>
</organism>
<dbReference type="InterPro" id="IPR042530">
    <property type="entry name" value="EME1/EME2_C"/>
</dbReference>